<dbReference type="Pfam" id="PF00326">
    <property type="entry name" value="Peptidase_S9"/>
    <property type="match status" value="1"/>
</dbReference>
<gene>
    <name evidence="7" type="ORF">PaG_05843</name>
</gene>
<dbReference type="AlphaFoldDB" id="W3VFH1"/>
<sequence length="925" mass="99909">MRSFFWQVLTAGLLATPISLATCQAPPPGGVDSLASGNHWAPPPHAQPGIPPSPQGQPGIPPSPQGQPGIPPSPNAQPGIPPAAGQGNPPVGSAFNPRDGWGGFQPESGFSGTPTKALMYTYVPKSFKKGNPVVVGVHHCAGTGPGYFREYPDWPKAAEEKGFMMIFPSSPGETGACWDVSSAASLKHKGGGDSQTIVNMVKYAQTKYGASDKKVFVVGHSSGAMMTEVLAAAYPDVFVAGAEYSGVPAGCFKTNKQAGADWNSACAGGNVRESPEYWGQQAKDMYPEYKGSYPRMMLVHGKADQTINYENQVEAVKQWTYLHHLDANKPTKQYDDAQKPNYHVSEYGHDVLAISADGVTHDNPARVDLTVQFFEEYRSSTHPDVSVEGGLLTHRVVSVEPLQHRSRLLGSLRSARSAALPALRRLISPFRDSVGDHSALPWAEPAVEAAQALSRRSAKLHHRPARFTEALTSRNASTSVAVTYRAVPRQFLPEVAKLRTKYFVLHDDPRHRPLHPVEVRARTYKAASIQPSIHPFSALLLSALLAAATVKAAPLKRATTCKVDSGHYGSITINGAALSLGNDGKFVVGGQPQQFRAGICQTHNEDPKGYTIDTIGYIVNAYDESQCLTASALDQTGATFSFQDCKLDANHADATQNFAWTQDYVANFAKLYFNGESNSYVNDTSHSAYNLRGEGGANTDLIVGYSLNKPQTIPETHFNLNYIPSSVALPPPIKCSSQKVGQILFNNQTAASNTYSGPINAKWEAQAGTTDKFVFEQCDYSSAGFTSNADVTYGRLRPGTDLSNGEYNCYQYTGDDGATGSDNTPSASPWINGLQVQECWNSADNAPGEQLVRLNNNDNSFAFVPFPADQPQPGNEYWYTQGDYVDEYGVTQYVWDSAGIGQVYLDSSNANLTKYPPGKVTFQTS</sequence>
<dbReference type="GO" id="GO:0005576">
    <property type="term" value="C:extracellular region"/>
    <property type="evidence" value="ECO:0007669"/>
    <property type="project" value="InterPro"/>
</dbReference>
<dbReference type="NCBIfam" id="TIGR01840">
    <property type="entry name" value="esterase_phb"/>
    <property type="match status" value="1"/>
</dbReference>
<evidence type="ECO:0000256" key="3">
    <source>
        <dbReference type="ARBA" id="ARBA00022801"/>
    </source>
</evidence>
<dbReference type="InterPro" id="IPR050955">
    <property type="entry name" value="Plant_Biomass_Hydrol_Est"/>
</dbReference>
<evidence type="ECO:0000313" key="8">
    <source>
        <dbReference type="Proteomes" id="UP000019462"/>
    </source>
</evidence>
<keyword evidence="3" id="KW-0378">Hydrolase</keyword>
<keyword evidence="8" id="KW-1185">Reference proteome</keyword>
<evidence type="ECO:0000256" key="1">
    <source>
        <dbReference type="ARBA" id="ARBA00022487"/>
    </source>
</evidence>
<keyword evidence="2 5" id="KW-0732">Signal</keyword>
<protein>
    <recommendedName>
        <fullName evidence="6">Peptidase S9 prolyl oligopeptidase catalytic domain-containing protein</fullName>
    </recommendedName>
</protein>
<dbReference type="PANTHER" id="PTHR43037">
    <property type="entry name" value="UNNAMED PRODUCT-RELATED"/>
    <property type="match status" value="1"/>
</dbReference>
<evidence type="ECO:0000259" key="6">
    <source>
        <dbReference type="Pfam" id="PF00326"/>
    </source>
</evidence>
<feature type="domain" description="Peptidase S9 prolyl oligopeptidase catalytic" evidence="6">
    <location>
        <begin position="159"/>
        <end position="318"/>
    </location>
</feature>
<dbReference type="InterPro" id="IPR001375">
    <property type="entry name" value="Peptidase_S9_cat"/>
</dbReference>
<evidence type="ECO:0000256" key="2">
    <source>
        <dbReference type="ARBA" id="ARBA00022729"/>
    </source>
</evidence>
<dbReference type="GO" id="GO:0008236">
    <property type="term" value="F:serine-type peptidase activity"/>
    <property type="evidence" value="ECO:0007669"/>
    <property type="project" value="InterPro"/>
</dbReference>
<dbReference type="InterPro" id="IPR029058">
    <property type="entry name" value="AB_hydrolase_fold"/>
</dbReference>
<accession>W3VFH1</accession>
<dbReference type="GO" id="GO:0052689">
    <property type="term" value="F:carboxylic ester hydrolase activity"/>
    <property type="evidence" value="ECO:0007669"/>
    <property type="project" value="UniProtKB-KW"/>
</dbReference>
<comment type="caution">
    <text evidence="7">The sequence shown here is derived from an EMBL/GenBank/DDBJ whole genome shotgun (WGS) entry which is preliminary data.</text>
</comment>
<organism evidence="7 8">
    <name type="scientific">Moesziomyces aphidis</name>
    <name type="common">Pseudozyma aphidis</name>
    <dbReference type="NCBI Taxonomy" id="84754"/>
    <lineage>
        <taxon>Eukaryota</taxon>
        <taxon>Fungi</taxon>
        <taxon>Dikarya</taxon>
        <taxon>Basidiomycota</taxon>
        <taxon>Ustilaginomycotina</taxon>
        <taxon>Ustilaginomycetes</taxon>
        <taxon>Ustilaginales</taxon>
        <taxon>Ustilaginaceae</taxon>
        <taxon>Moesziomyces</taxon>
    </lineage>
</organism>
<evidence type="ECO:0000256" key="5">
    <source>
        <dbReference type="SAM" id="SignalP"/>
    </source>
</evidence>
<dbReference type="HOGENOM" id="CLU_315700_0_0_1"/>
<dbReference type="EMBL" id="AWNI01000038">
    <property type="protein sequence ID" value="ETS60289.1"/>
    <property type="molecule type" value="Genomic_DNA"/>
</dbReference>
<feature type="region of interest" description="Disordered" evidence="4">
    <location>
        <begin position="29"/>
        <end position="110"/>
    </location>
</feature>
<name>W3VFH1_MOEAP</name>
<feature type="signal peptide" evidence="5">
    <location>
        <begin position="1"/>
        <end position="23"/>
    </location>
</feature>
<evidence type="ECO:0000256" key="4">
    <source>
        <dbReference type="SAM" id="MobiDB-lite"/>
    </source>
</evidence>
<dbReference type="OrthoDB" id="2425929at2759"/>
<evidence type="ECO:0000313" key="7">
    <source>
        <dbReference type="EMBL" id="ETS60289.1"/>
    </source>
</evidence>
<dbReference type="Gene3D" id="3.40.50.1820">
    <property type="entry name" value="alpha/beta hydrolase"/>
    <property type="match status" value="1"/>
</dbReference>
<dbReference type="InterPro" id="IPR010126">
    <property type="entry name" value="Esterase_phb"/>
</dbReference>
<reference evidence="7 8" key="1">
    <citation type="journal article" date="2014" name="Genome Announc.">
        <title>Genome sequence of the basidiomycetous fungus Pseudozyma aphidis DSM70725, an efficient producer of biosurfactant mannosylerythritol lipids.</title>
        <authorList>
            <person name="Lorenz S."/>
            <person name="Guenther M."/>
            <person name="Grumaz C."/>
            <person name="Rupp S."/>
            <person name="Zibek S."/>
            <person name="Sohn K."/>
        </authorList>
    </citation>
    <scope>NUCLEOTIDE SEQUENCE [LARGE SCALE GENOMIC DNA]</scope>
    <source>
        <strain evidence="8">ATCC 32657 / CBS 517.83 / DSM 70725 / JCM 10318 / NBRC 10182 / NRRL Y-7954 / St-0401</strain>
    </source>
</reference>
<dbReference type="SUPFAM" id="SSF53474">
    <property type="entry name" value="alpha/beta-Hydrolases"/>
    <property type="match status" value="2"/>
</dbReference>
<dbReference type="PANTHER" id="PTHR43037:SF5">
    <property type="entry name" value="FERULOYL ESTERASE"/>
    <property type="match status" value="1"/>
</dbReference>
<dbReference type="GO" id="GO:0006508">
    <property type="term" value="P:proteolysis"/>
    <property type="evidence" value="ECO:0007669"/>
    <property type="project" value="InterPro"/>
</dbReference>
<proteinExistence type="predicted"/>
<keyword evidence="1" id="KW-0719">Serine esterase</keyword>
<feature type="chain" id="PRO_5004833115" description="Peptidase S9 prolyl oligopeptidase catalytic domain-containing protein" evidence="5">
    <location>
        <begin position="24"/>
        <end position="925"/>
    </location>
</feature>
<dbReference type="Proteomes" id="UP000019462">
    <property type="component" value="Unassembled WGS sequence"/>
</dbReference>
<feature type="compositionally biased region" description="Pro residues" evidence="4">
    <location>
        <begin position="41"/>
        <end position="81"/>
    </location>
</feature>